<name>F9WD69_TRYCI</name>
<feature type="non-terminal residue" evidence="1">
    <location>
        <position position="240"/>
    </location>
</feature>
<reference evidence="2" key="1">
    <citation type="submission" date="2011-07" db="EMBL/GenBank/DDBJ databases">
        <title>Divergent evolution of antigenic variation in African trypanosomes.</title>
        <authorList>
            <person name="Jackson A.P."/>
            <person name="Berry A."/>
            <person name="Allison H.C."/>
            <person name="Burton P."/>
            <person name="Anderson J."/>
            <person name="Aslett M."/>
            <person name="Brown R."/>
            <person name="Corton N."/>
            <person name="Harris D."/>
            <person name="Hauser H."/>
            <person name="Gamble J."/>
            <person name="Gilderthorp R."/>
            <person name="McQuillan J."/>
            <person name="Quail M.A."/>
            <person name="Sanders M."/>
            <person name="Van Tonder A."/>
            <person name="Ginger M.L."/>
            <person name="Donelson J.E."/>
            <person name="Field M.C."/>
            <person name="Barry J.D."/>
            <person name="Berriman M."/>
            <person name="Hertz-Fowler C."/>
        </authorList>
    </citation>
    <scope>NUCLEOTIDE SEQUENCE [LARGE SCALE GENOMIC DNA]</scope>
    <source>
        <strain evidence="2">IL3000</strain>
    </source>
</reference>
<accession>F9WD69</accession>
<dbReference type="Proteomes" id="UP000000702">
    <property type="component" value="Unassembled WGS sequence"/>
</dbReference>
<reference evidence="1 2" key="2">
    <citation type="journal article" date="2012" name="Proc. Natl. Acad. Sci. U.S.A.">
        <title>Antigenic diversity is generated by distinct evolutionary mechanisms in African trypanosome species.</title>
        <authorList>
            <person name="Jackson A.P."/>
            <person name="Berry A."/>
            <person name="Aslett M."/>
            <person name="Allison H.C."/>
            <person name="Burton P."/>
            <person name="Vavrova-Anderson J."/>
            <person name="Brown R."/>
            <person name="Browne H."/>
            <person name="Corton N."/>
            <person name="Hauser H."/>
            <person name="Gamble J."/>
            <person name="Gilderthorp R."/>
            <person name="Marcello L."/>
            <person name="McQuillan J."/>
            <person name="Otto T.D."/>
            <person name="Quail M.A."/>
            <person name="Sanders M.J."/>
            <person name="van Tonder A."/>
            <person name="Ginger M.L."/>
            <person name="Field M.C."/>
            <person name="Barry J.D."/>
            <person name="Hertz-Fowler C."/>
            <person name="Berriman M."/>
        </authorList>
    </citation>
    <scope>NUCLEOTIDE SEQUENCE [LARGE SCALE GENOMIC DNA]</scope>
    <source>
        <strain evidence="1 2">IL3000</strain>
    </source>
</reference>
<proteinExistence type="predicted"/>
<gene>
    <name evidence="1" type="ORF">TCIL3000_0_57640</name>
</gene>
<evidence type="ECO:0000313" key="1">
    <source>
        <dbReference type="EMBL" id="CCD15220.1"/>
    </source>
</evidence>
<keyword evidence="2" id="KW-1185">Reference proteome</keyword>
<dbReference type="VEuPathDB" id="TriTrypDB:TcIL3000_0_57640"/>
<sequence length="240" mass="25988">MPTIQESIELVSGYHPTESSPADEAVMAAVQHLKTALGNVSQIADGIRPVLKTLVRAAVLIPGEWSSVLQSLRDALDCPDLPWLHRAFLLKLLPEMLNDGSDAPRNCVEVCELLLRWATPSGETEDGRDGTQCSGTQEQRVALTALFSLPEAYFATIVQCCVSRLPPSLPMCLSLLTNQHAPNPLKLAFERWIVEAEASSLHGDCVAVIKKTLQEKYSGFGSLFCKDACAALIASEGLKC</sequence>
<organism evidence="1 2">
    <name type="scientific">Trypanosoma congolense (strain IL3000)</name>
    <dbReference type="NCBI Taxonomy" id="1068625"/>
    <lineage>
        <taxon>Eukaryota</taxon>
        <taxon>Discoba</taxon>
        <taxon>Euglenozoa</taxon>
        <taxon>Kinetoplastea</taxon>
        <taxon>Metakinetoplastina</taxon>
        <taxon>Trypanosomatida</taxon>
        <taxon>Trypanosomatidae</taxon>
        <taxon>Trypanosoma</taxon>
        <taxon>Nannomonas</taxon>
    </lineage>
</organism>
<evidence type="ECO:0000313" key="2">
    <source>
        <dbReference type="Proteomes" id="UP000000702"/>
    </source>
</evidence>
<protein>
    <submittedName>
        <fullName evidence="1">WGS project CAEQ00000000 data, annotated contig 2329</fullName>
    </submittedName>
</protein>
<comment type="caution">
    <text evidence="1">The sequence shown here is derived from an EMBL/GenBank/DDBJ whole genome shotgun (WGS) entry which is preliminary data.</text>
</comment>
<dbReference type="EMBL" id="CAEQ01001830">
    <property type="protein sequence ID" value="CCD15220.1"/>
    <property type="molecule type" value="Genomic_DNA"/>
</dbReference>
<dbReference type="AlphaFoldDB" id="F9WD69"/>